<dbReference type="AlphaFoldDB" id="A0A3N4MUJ7"/>
<sequence>MLFFSCLLWLTSCSGSKVHKQDAAAGKTQLLKDTYGTYGAPPRLANGHVNMDQLLAELKELNVTVYHWLIWQSENDWDDLKTFLPLARKQHIKVWVTVVPPTESKPIARWSSEPYQMDYKRWAEEFARLSLKETNLVAWSVDDFAHNLKKFTPSYTDSCLQAARGINPRLSFVPCVYYRQITPQFAAAYGSLLDGLLFPYRAESAGSNLKDPSMVESEVASIRKLFKPGMPVFVDIYATAHSRLGASSPEYVKQVLEFSKIYADGVLIYCHQDPVKSAAKYNIIKEGFNQR</sequence>
<accession>A0A3N4MUJ7</accession>
<dbReference type="SUPFAM" id="SSF51445">
    <property type="entry name" value="(Trans)glycosidases"/>
    <property type="match status" value="1"/>
</dbReference>
<evidence type="ECO:0000313" key="1">
    <source>
        <dbReference type="EMBL" id="RPD39123.1"/>
    </source>
</evidence>
<evidence type="ECO:0000313" key="2">
    <source>
        <dbReference type="Proteomes" id="UP000279089"/>
    </source>
</evidence>
<gene>
    <name evidence="1" type="ORF">EG028_21155</name>
</gene>
<name>A0A3N4MUJ7_9BACT</name>
<reference evidence="2" key="1">
    <citation type="submission" date="2018-11" db="EMBL/GenBank/DDBJ databases">
        <title>Chitinophaga lutea sp.nov., isolate from arsenic contaminated soil.</title>
        <authorList>
            <person name="Zong Y."/>
        </authorList>
    </citation>
    <scope>NUCLEOTIDE SEQUENCE [LARGE SCALE GENOMIC DNA]</scope>
    <source>
        <strain evidence="2">YLT18</strain>
    </source>
</reference>
<organism evidence="1 2">
    <name type="scientific">Chitinophaga barathri</name>
    <dbReference type="NCBI Taxonomy" id="1647451"/>
    <lineage>
        <taxon>Bacteria</taxon>
        <taxon>Pseudomonadati</taxon>
        <taxon>Bacteroidota</taxon>
        <taxon>Chitinophagia</taxon>
        <taxon>Chitinophagales</taxon>
        <taxon>Chitinophagaceae</taxon>
        <taxon>Chitinophaga</taxon>
    </lineage>
</organism>
<proteinExistence type="predicted"/>
<protein>
    <submittedName>
        <fullName evidence="1">Uncharacterized protein</fullName>
    </submittedName>
</protein>
<dbReference type="Gene3D" id="3.20.20.80">
    <property type="entry name" value="Glycosidases"/>
    <property type="match status" value="1"/>
</dbReference>
<dbReference type="OrthoDB" id="3494876at2"/>
<dbReference type="InterPro" id="IPR017853">
    <property type="entry name" value="GH"/>
</dbReference>
<comment type="caution">
    <text evidence="1">The sequence shown here is derived from an EMBL/GenBank/DDBJ whole genome shotgun (WGS) entry which is preliminary data.</text>
</comment>
<keyword evidence="2" id="KW-1185">Reference proteome</keyword>
<dbReference type="EMBL" id="RMBX01000012">
    <property type="protein sequence ID" value="RPD39123.1"/>
    <property type="molecule type" value="Genomic_DNA"/>
</dbReference>
<dbReference type="Proteomes" id="UP000279089">
    <property type="component" value="Unassembled WGS sequence"/>
</dbReference>